<dbReference type="Gene3D" id="3.40.630.30">
    <property type="match status" value="1"/>
</dbReference>
<dbReference type="EMBL" id="JACIEP010000019">
    <property type="protein sequence ID" value="MBB4037913.1"/>
    <property type="molecule type" value="Genomic_DNA"/>
</dbReference>
<evidence type="ECO:0000313" key="2">
    <source>
        <dbReference type="EMBL" id="MBB4037913.1"/>
    </source>
</evidence>
<dbReference type="PROSITE" id="PS51186">
    <property type="entry name" value="GNAT"/>
    <property type="match status" value="1"/>
</dbReference>
<dbReference type="InterPro" id="IPR016181">
    <property type="entry name" value="Acyl_CoA_acyltransferase"/>
</dbReference>
<keyword evidence="3" id="KW-1185">Reference proteome</keyword>
<name>A0A840D0S6_9BACT</name>
<proteinExistence type="predicted"/>
<dbReference type="InterPro" id="IPR000182">
    <property type="entry name" value="GNAT_dom"/>
</dbReference>
<evidence type="ECO:0000313" key="3">
    <source>
        <dbReference type="Proteomes" id="UP000555103"/>
    </source>
</evidence>
<dbReference type="SUPFAM" id="SSF55729">
    <property type="entry name" value="Acyl-CoA N-acyltransferases (Nat)"/>
    <property type="match status" value="1"/>
</dbReference>
<feature type="domain" description="N-acetyltransferase" evidence="1">
    <location>
        <begin position="1"/>
        <end position="148"/>
    </location>
</feature>
<gene>
    <name evidence="2" type="ORF">GGR21_003837</name>
</gene>
<dbReference type="PANTHER" id="PTHR37817:SF1">
    <property type="entry name" value="N-ACETYLTRANSFERASE EIS"/>
    <property type="match status" value="1"/>
</dbReference>
<evidence type="ECO:0000259" key="1">
    <source>
        <dbReference type="PROSITE" id="PS51186"/>
    </source>
</evidence>
<sequence length="288" mass="33999">MIQFADEHITPVVRQMWKTCFGDTEEFLDTFFKYKYKPENTLLYFEEGKVVASLQMLPYTITFYEQEIPFAYMAGLCTLPEYRKKGFMAQLIHKAHEVILQRNIPLAILIPAEDWLYGFYEKYGYEQVFEKDDNPIPLKEIIDTYPGEKAAYKEFDSLFRSINFCVQKTESDFRAIKEDFIAENCPVKTNLSGMSRIIDAWTLLTLYAKDNLMQHFRIKVNDDTGESFIYLINRGEVELIVESDEKADLEVDICLLCRLLFGFRLEETDRKYHQFFGNHNPIMNLMLE</sequence>
<comment type="caution">
    <text evidence="2">The sequence shown here is derived from an EMBL/GenBank/DDBJ whole genome shotgun (WGS) entry which is preliminary data.</text>
</comment>
<dbReference type="GO" id="GO:0030649">
    <property type="term" value="P:aminoglycoside antibiotic catabolic process"/>
    <property type="evidence" value="ECO:0007669"/>
    <property type="project" value="TreeGrafter"/>
</dbReference>
<accession>A0A840D0S6</accession>
<dbReference type="CDD" id="cd04301">
    <property type="entry name" value="NAT_SF"/>
    <property type="match status" value="1"/>
</dbReference>
<dbReference type="Proteomes" id="UP000555103">
    <property type="component" value="Unassembled WGS sequence"/>
</dbReference>
<reference evidence="2 3" key="1">
    <citation type="submission" date="2020-08" db="EMBL/GenBank/DDBJ databases">
        <title>Genomic Encyclopedia of Type Strains, Phase IV (KMG-IV): sequencing the most valuable type-strain genomes for metagenomic binning, comparative biology and taxonomic classification.</title>
        <authorList>
            <person name="Goeker M."/>
        </authorList>
    </citation>
    <scope>NUCLEOTIDE SEQUENCE [LARGE SCALE GENOMIC DNA]</scope>
    <source>
        <strain evidence="2 3">DSM 104969</strain>
    </source>
</reference>
<keyword evidence="2" id="KW-0808">Transferase</keyword>
<protein>
    <submittedName>
        <fullName evidence="2">Putative acetyltransferase</fullName>
    </submittedName>
</protein>
<dbReference type="PANTHER" id="PTHR37817">
    <property type="entry name" value="N-ACETYLTRANSFERASE EIS"/>
    <property type="match status" value="1"/>
</dbReference>
<dbReference type="RefSeq" id="WP_183308755.1">
    <property type="nucleotide sequence ID" value="NZ_JACIEP010000019.1"/>
</dbReference>
<dbReference type="Pfam" id="PF13527">
    <property type="entry name" value="Acetyltransf_9"/>
    <property type="match status" value="1"/>
</dbReference>
<dbReference type="GO" id="GO:0034069">
    <property type="term" value="F:aminoglycoside N-acetyltransferase activity"/>
    <property type="evidence" value="ECO:0007669"/>
    <property type="project" value="TreeGrafter"/>
</dbReference>
<dbReference type="AlphaFoldDB" id="A0A840D0S6"/>
<organism evidence="2 3">
    <name type="scientific">Dysgonomonas hofstadii</name>
    <dbReference type="NCBI Taxonomy" id="637886"/>
    <lineage>
        <taxon>Bacteria</taxon>
        <taxon>Pseudomonadati</taxon>
        <taxon>Bacteroidota</taxon>
        <taxon>Bacteroidia</taxon>
        <taxon>Bacteroidales</taxon>
        <taxon>Dysgonomonadaceae</taxon>
        <taxon>Dysgonomonas</taxon>
    </lineage>
</organism>
<dbReference type="InterPro" id="IPR051554">
    <property type="entry name" value="Acetyltransferase_Eis"/>
</dbReference>